<dbReference type="Proteomes" id="UP001174908">
    <property type="component" value="Unassembled WGS sequence"/>
</dbReference>
<evidence type="ECO:0000313" key="4">
    <source>
        <dbReference type="Proteomes" id="UP001174908"/>
    </source>
</evidence>
<dbReference type="Pfam" id="PF01569">
    <property type="entry name" value="PAP2"/>
    <property type="match status" value="1"/>
</dbReference>
<organism evidence="3 4">
    <name type="scientific">Variovorax dokdonensis</name>
    <dbReference type="NCBI Taxonomy" id="344883"/>
    <lineage>
        <taxon>Bacteria</taxon>
        <taxon>Pseudomonadati</taxon>
        <taxon>Pseudomonadota</taxon>
        <taxon>Betaproteobacteria</taxon>
        <taxon>Burkholderiales</taxon>
        <taxon>Comamonadaceae</taxon>
        <taxon>Variovorax</taxon>
    </lineage>
</organism>
<feature type="transmembrane region" description="Helical" evidence="1">
    <location>
        <begin position="90"/>
        <end position="106"/>
    </location>
</feature>
<keyword evidence="4" id="KW-1185">Reference proteome</keyword>
<protein>
    <submittedName>
        <fullName evidence="3">Phosphatase PAP2 family protein</fullName>
    </submittedName>
</protein>
<dbReference type="InterPro" id="IPR036938">
    <property type="entry name" value="PAP2/HPO_sf"/>
</dbReference>
<gene>
    <name evidence="3" type="ORF">QTH91_16095</name>
</gene>
<feature type="transmembrane region" description="Helical" evidence="1">
    <location>
        <begin position="146"/>
        <end position="166"/>
    </location>
</feature>
<accession>A0ABT7NDK6</accession>
<feature type="transmembrane region" description="Helical" evidence="1">
    <location>
        <begin position="196"/>
        <end position="217"/>
    </location>
</feature>
<evidence type="ECO:0000259" key="2">
    <source>
        <dbReference type="Pfam" id="PF01569"/>
    </source>
</evidence>
<dbReference type="CDD" id="cd03396">
    <property type="entry name" value="PAP2_like_6"/>
    <property type="match status" value="1"/>
</dbReference>
<feature type="transmembrane region" description="Helical" evidence="1">
    <location>
        <begin position="173"/>
        <end position="190"/>
    </location>
</feature>
<comment type="caution">
    <text evidence="3">The sequence shown here is derived from an EMBL/GenBank/DDBJ whole genome shotgun (WGS) entry which is preliminary data.</text>
</comment>
<feature type="transmembrane region" description="Helical" evidence="1">
    <location>
        <begin position="61"/>
        <end position="78"/>
    </location>
</feature>
<name>A0ABT7NDK6_9BURK</name>
<keyword evidence="1" id="KW-0812">Transmembrane</keyword>
<keyword evidence="1" id="KW-1133">Transmembrane helix</keyword>
<dbReference type="EMBL" id="JASZYV010000003">
    <property type="protein sequence ID" value="MDM0046011.1"/>
    <property type="molecule type" value="Genomic_DNA"/>
</dbReference>
<sequence>MNESASWRRDVAWTVMALFLLLAWDASGLDLPLASLSADGAGFALRDNVFLVRVLHEGGRFLSWAGLGLMLVALFRPFGVLRQLDRAGRLQLVLSLILSVIAVTLVKHGSTTSCPWDLEQFGGAAHHVSHWAWGVRDGGPGRCFPAGHASAGFAWLGGYFVLRSVAPRAARRWLWVALVAGFTFGVSQQLRGAHYASHTLWTAWICWSVSMALDALFQARQARRVLRFSPSV</sequence>
<evidence type="ECO:0000256" key="1">
    <source>
        <dbReference type="SAM" id="Phobius"/>
    </source>
</evidence>
<keyword evidence="1" id="KW-0472">Membrane</keyword>
<evidence type="ECO:0000313" key="3">
    <source>
        <dbReference type="EMBL" id="MDM0046011.1"/>
    </source>
</evidence>
<dbReference type="SUPFAM" id="SSF48317">
    <property type="entry name" value="Acid phosphatase/Vanadium-dependent haloperoxidase"/>
    <property type="match status" value="1"/>
</dbReference>
<dbReference type="RefSeq" id="WP_286661109.1">
    <property type="nucleotide sequence ID" value="NZ_JASZYV010000003.1"/>
</dbReference>
<proteinExistence type="predicted"/>
<dbReference type="InterPro" id="IPR000326">
    <property type="entry name" value="PAP2/HPO"/>
</dbReference>
<feature type="domain" description="Phosphatidic acid phosphatase type 2/haloperoxidase" evidence="2">
    <location>
        <begin position="90"/>
        <end position="216"/>
    </location>
</feature>
<reference evidence="3" key="1">
    <citation type="submission" date="2023-06" db="EMBL/GenBank/DDBJ databases">
        <authorList>
            <person name="Jiang Y."/>
            <person name="Liu Q."/>
        </authorList>
    </citation>
    <scope>NUCLEOTIDE SEQUENCE</scope>
    <source>
        <strain evidence="3">CGMCC 1.12089</strain>
    </source>
</reference>